<dbReference type="PROSITE" id="PS50991">
    <property type="entry name" value="PYR_CT"/>
    <property type="match status" value="1"/>
</dbReference>
<dbReference type="Proteomes" id="UP000007939">
    <property type="component" value="Chromosome"/>
</dbReference>
<dbReference type="PROSITE" id="PS00815">
    <property type="entry name" value="AIPM_HOMOCIT_SYNTH_1"/>
    <property type="match status" value="1"/>
</dbReference>
<comment type="pathway">
    <text evidence="1 11">Amino-acid biosynthesis; L-leucine biosynthesis; L-leucine from 3-methyl-2-oxobutanoate: step 1/4.</text>
</comment>
<dbReference type="Gene3D" id="3.30.160.270">
    <property type="match status" value="1"/>
</dbReference>
<evidence type="ECO:0000256" key="2">
    <source>
        <dbReference type="ARBA" id="ARBA00009396"/>
    </source>
</evidence>
<dbReference type="OrthoDB" id="9804858at2"/>
<dbReference type="PROSITE" id="PS00816">
    <property type="entry name" value="AIPM_HOMOCIT_SYNTH_2"/>
    <property type="match status" value="1"/>
</dbReference>
<dbReference type="Gene3D" id="1.10.238.260">
    <property type="match status" value="1"/>
</dbReference>
<feature type="binding site" evidence="11">
    <location>
        <position position="204"/>
    </location>
    <ligand>
        <name>Mn(2+)</name>
        <dbReference type="ChEBI" id="CHEBI:29035"/>
    </ligand>
</feature>
<comment type="subunit">
    <text evidence="11">Homodimer.</text>
</comment>
<feature type="domain" description="Pyruvate carboxyltransferase" evidence="12">
    <location>
        <begin position="7"/>
        <end position="269"/>
    </location>
</feature>
<keyword evidence="6 11" id="KW-0028">Amino-acid biosynthesis</keyword>
<dbReference type="FunFam" id="1.10.238.260:FF:000001">
    <property type="entry name" value="2-isopropylmalate synthase"/>
    <property type="match status" value="1"/>
</dbReference>
<dbReference type="NCBIfam" id="TIGR00973">
    <property type="entry name" value="leuA_bact"/>
    <property type="match status" value="1"/>
</dbReference>
<evidence type="ECO:0000256" key="3">
    <source>
        <dbReference type="ARBA" id="ARBA00012973"/>
    </source>
</evidence>
<dbReference type="SMART" id="SM00917">
    <property type="entry name" value="LeuA_dimer"/>
    <property type="match status" value="1"/>
</dbReference>
<dbReference type="Gene3D" id="3.20.20.70">
    <property type="entry name" value="Aldolase class I"/>
    <property type="match status" value="1"/>
</dbReference>
<organism evidence="13 14">
    <name type="scientific">Parasphaerochaeta coccoides (strain ATCC BAA-1237 / DSM 17374 / SPN1)</name>
    <name type="common">Sphaerochaeta coccoides</name>
    <dbReference type="NCBI Taxonomy" id="760011"/>
    <lineage>
        <taxon>Bacteria</taxon>
        <taxon>Pseudomonadati</taxon>
        <taxon>Spirochaetota</taxon>
        <taxon>Spirochaetia</taxon>
        <taxon>Spirochaetales</taxon>
        <taxon>Sphaerochaetaceae</taxon>
        <taxon>Parasphaerochaeta</taxon>
    </lineage>
</organism>
<dbReference type="InterPro" id="IPR036230">
    <property type="entry name" value="LeuA_allosteric_dom_sf"/>
</dbReference>
<evidence type="ECO:0000313" key="13">
    <source>
        <dbReference type="EMBL" id="AEC01552.1"/>
    </source>
</evidence>
<dbReference type="GO" id="GO:0003852">
    <property type="term" value="F:2-isopropylmalate synthase activity"/>
    <property type="evidence" value="ECO:0007669"/>
    <property type="project" value="UniProtKB-UniRule"/>
</dbReference>
<dbReference type="Pfam" id="PF08502">
    <property type="entry name" value="LeuA_dimer"/>
    <property type="match status" value="1"/>
</dbReference>
<dbReference type="InterPro" id="IPR013709">
    <property type="entry name" value="2-isopropylmalate_synth_dimer"/>
</dbReference>
<dbReference type="GO" id="GO:0005737">
    <property type="term" value="C:cytoplasm"/>
    <property type="evidence" value="ECO:0007669"/>
    <property type="project" value="UniProtKB-UniRule"/>
</dbReference>
<dbReference type="NCBIfam" id="NF002086">
    <property type="entry name" value="PRK00915.1-3"/>
    <property type="match status" value="1"/>
</dbReference>
<dbReference type="FunFam" id="3.20.20.70:FF:000010">
    <property type="entry name" value="2-isopropylmalate synthase"/>
    <property type="match status" value="1"/>
</dbReference>
<accession>F4GH77</accession>
<dbReference type="KEGG" id="scc:Spico_0322"/>
<comment type="cofactor">
    <cofactor evidence="11">
        <name>Mn(2+)</name>
        <dbReference type="ChEBI" id="CHEBI:29035"/>
    </cofactor>
</comment>
<dbReference type="EMBL" id="CP002659">
    <property type="protein sequence ID" value="AEC01552.1"/>
    <property type="molecule type" value="Genomic_DNA"/>
</dbReference>
<keyword evidence="10 11" id="KW-0100">Branched-chain amino acid biosynthesis</keyword>
<dbReference type="SUPFAM" id="SSF51569">
    <property type="entry name" value="Aldolase"/>
    <property type="match status" value="1"/>
</dbReference>
<dbReference type="InterPro" id="IPR054691">
    <property type="entry name" value="LeuA/HCS_post-cat"/>
</dbReference>
<dbReference type="Pfam" id="PF00682">
    <property type="entry name" value="HMGL-like"/>
    <property type="match status" value="1"/>
</dbReference>
<dbReference type="EC" id="2.3.3.13" evidence="3 11"/>
<dbReference type="SUPFAM" id="SSF110921">
    <property type="entry name" value="2-isopropylmalate synthase LeuA, allosteric (dimerisation) domain"/>
    <property type="match status" value="1"/>
</dbReference>
<keyword evidence="11" id="KW-0963">Cytoplasm</keyword>
<evidence type="ECO:0000256" key="10">
    <source>
        <dbReference type="ARBA" id="ARBA00023304"/>
    </source>
</evidence>
<dbReference type="InterPro" id="IPR002034">
    <property type="entry name" value="AIPM/Hcit_synth_CS"/>
</dbReference>
<dbReference type="eggNOG" id="COG0119">
    <property type="taxonomic scope" value="Bacteria"/>
</dbReference>
<dbReference type="AlphaFoldDB" id="F4GH77"/>
<evidence type="ECO:0000256" key="11">
    <source>
        <dbReference type="HAMAP-Rule" id="MF_01025"/>
    </source>
</evidence>
<evidence type="ECO:0000256" key="6">
    <source>
        <dbReference type="ARBA" id="ARBA00022605"/>
    </source>
</evidence>
<evidence type="ECO:0000256" key="5">
    <source>
        <dbReference type="ARBA" id="ARBA00022430"/>
    </source>
</evidence>
<keyword evidence="5 11" id="KW-0432">Leucine biosynthesis</keyword>
<feature type="region of interest" description="Regulatory domain" evidence="11">
    <location>
        <begin position="393"/>
        <end position="539"/>
    </location>
</feature>
<evidence type="ECO:0000256" key="1">
    <source>
        <dbReference type="ARBA" id="ARBA00004689"/>
    </source>
</evidence>
<feature type="binding site" evidence="11">
    <location>
        <position position="240"/>
    </location>
    <ligand>
        <name>Mn(2+)</name>
        <dbReference type="ChEBI" id="CHEBI:29035"/>
    </ligand>
</feature>
<comment type="function">
    <text evidence="11">Catalyzes the condensation of the acetyl group of acetyl-CoA with 3-methyl-2-oxobutanoate (2-ketoisovalerate) to form 3-carboxy-3-hydroxy-4-methylpentanoate (2-isopropylmalate).</text>
</comment>
<dbReference type="HAMAP" id="MF_01025">
    <property type="entry name" value="LeuA_type1"/>
    <property type="match status" value="1"/>
</dbReference>
<sequence length="539" mass="58689">MGDKERIRIFDTTLRDGEQAPGYSMNLEEKLRIASRLQALGVDIIEAGFAIASPGDFESVREIARHVDGPVVASLARALEKDLDAAGEAVKEARRPRIHLFLATSDLHLEYKLKMTREHALEQVRKMVTYARNLCDDIEFSAEDASRSDLDYLCKVVETAIASGATTINLPDTVGYSLPHELERMVRTVHTSVPNMDKAILSVHNHNDLGFAVANSLAGVMGGARQVECTLCGIGERAGNASLEEFVMAVKTRGDVLPYDTGIDTREITKSARLLSSITGVSVFPSKAIVGTNAFAHESGIHQHGMMANAKTYEIMTPESVGLKKTALVLGKHSGQHAFVKRLEELGYSLPHERIPALFEDFKITADRKKTITDRDLIALVESSSTGAAEIWHLVDFVVNSGNMITSTAVVTLSKDGKKYQEVASGTGPVYASLRAVEKIIRHPFSLEDYKLQAVTEHRDALGEVLVKISDGEGFYRGRGVSTDVIEASILSCLAAVNRMLDNSSYAAGQGLSARAMSFENDMLSSHSDKAKDREVSHG</sequence>
<dbReference type="CDD" id="cd07940">
    <property type="entry name" value="DRE_TIM_IPMS"/>
    <property type="match status" value="1"/>
</dbReference>
<keyword evidence="8 11" id="KW-0479">Metal-binding</keyword>
<reference evidence="14" key="1">
    <citation type="submission" date="2011-04" db="EMBL/GenBank/DDBJ databases">
        <title>The complete genome of Spirochaeta coccoides DSM 17374.</title>
        <authorList>
            <person name="Lucas S."/>
            <person name="Copeland A."/>
            <person name="Lapidus A."/>
            <person name="Bruce D."/>
            <person name="Goodwin L."/>
            <person name="Pitluck S."/>
            <person name="Peters L."/>
            <person name="Kyrpides N."/>
            <person name="Mavromatis K."/>
            <person name="Pagani I."/>
            <person name="Ivanova N."/>
            <person name="Ovchinnikova G."/>
            <person name="Lu M."/>
            <person name="Detter J.C."/>
            <person name="Tapia R."/>
            <person name="Han C."/>
            <person name="Land M."/>
            <person name="Hauser L."/>
            <person name="Markowitz V."/>
            <person name="Cheng J.-F."/>
            <person name="Hugenholtz P."/>
            <person name="Woyke T."/>
            <person name="Wu D."/>
            <person name="Spring S."/>
            <person name="Schroeder M."/>
            <person name="Brambilla E."/>
            <person name="Klenk H.-P."/>
            <person name="Eisen J.A."/>
        </authorList>
    </citation>
    <scope>NUCLEOTIDE SEQUENCE [LARGE SCALE GENOMIC DNA]</scope>
    <source>
        <strain evidence="14">ATCC BAA-1237 / DSM 17374 / SPN1</strain>
    </source>
</reference>
<dbReference type="InterPro" id="IPR000891">
    <property type="entry name" value="PYR_CT"/>
</dbReference>
<keyword evidence="9 11" id="KW-0464">Manganese</keyword>
<evidence type="ECO:0000256" key="4">
    <source>
        <dbReference type="ARBA" id="ARBA00018198"/>
    </source>
</evidence>
<evidence type="ECO:0000256" key="9">
    <source>
        <dbReference type="ARBA" id="ARBA00023211"/>
    </source>
</evidence>
<keyword evidence="7 11" id="KW-0808">Transferase</keyword>
<keyword evidence="14" id="KW-1185">Reference proteome</keyword>
<evidence type="ECO:0000313" key="14">
    <source>
        <dbReference type="Proteomes" id="UP000007939"/>
    </source>
</evidence>
<name>F4GH77_PARC1</name>
<evidence type="ECO:0000256" key="8">
    <source>
        <dbReference type="ARBA" id="ARBA00022723"/>
    </source>
</evidence>
<dbReference type="InterPro" id="IPR005671">
    <property type="entry name" value="LeuA_bact_synth"/>
</dbReference>
<dbReference type="Pfam" id="PF22617">
    <property type="entry name" value="HCS_D2"/>
    <property type="match status" value="1"/>
</dbReference>
<gene>
    <name evidence="11" type="primary">leuA</name>
    <name evidence="13" type="ordered locus">Spico_0322</name>
</gene>
<dbReference type="InterPro" id="IPR013785">
    <property type="entry name" value="Aldolase_TIM"/>
</dbReference>
<dbReference type="GO" id="GO:0009098">
    <property type="term" value="P:L-leucine biosynthetic process"/>
    <property type="evidence" value="ECO:0007669"/>
    <property type="project" value="UniProtKB-UniRule"/>
</dbReference>
<evidence type="ECO:0000256" key="7">
    <source>
        <dbReference type="ARBA" id="ARBA00022679"/>
    </source>
</evidence>
<dbReference type="PANTHER" id="PTHR10277:SF9">
    <property type="entry name" value="2-ISOPROPYLMALATE SYNTHASE 1, CHLOROPLASTIC-RELATED"/>
    <property type="match status" value="1"/>
</dbReference>
<dbReference type="RefSeq" id="WP_013738948.1">
    <property type="nucleotide sequence ID" value="NC_015436.1"/>
</dbReference>
<proteinExistence type="inferred from homology"/>
<comment type="similarity">
    <text evidence="2 11">Belongs to the alpha-IPM synthase/homocitrate synthase family. LeuA type 1 subfamily.</text>
</comment>
<feature type="binding site" evidence="11">
    <location>
        <position position="206"/>
    </location>
    <ligand>
        <name>Mn(2+)</name>
        <dbReference type="ChEBI" id="CHEBI:29035"/>
    </ligand>
</feature>
<dbReference type="InterPro" id="IPR050073">
    <property type="entry name" value="2-IPM_HCS-like"/>
</dbReference>
<feature type="binding site" evidence="11">
    <location>
        <position position="16"/>
    </location>
    <ligand>
        <name>Mn(2+)</name>
        <dbReference type="ChEBI" id="CHEBI:29035"/>
    </ligand>
</feature>
<dbReference type="HOGENOM" id="CLU_022158_0_1_12"/>
<keyword evidence="13" id="KW-0012">Acyltransferase</keyword>
<dbReference type="GO" id="GO:0003985">
    <property type="term" value="F:acetyl-CoA C-acetyltransferase activity"/>
    <property type="evidence" value="ECO:0007669"/>
    <property type="project" value="UniProtKB-UniRule"/>
</dbReference>
<protein>
    <recommendedName>
        <fullName evidence="4 11">2-isopropylmalate synthase</fullName>
        <ecNumber evidence="3 11">2.3.3.13</ecNumber>
    </recommendedName>
    <alternativeName>
        <fullName evidence="11">Alpha-IPM synthase</fullName>
    </alternativeName>
    <alternativeName>
        <fullName evidence="11">Alpha-isopropylmalate synthase</fullName>
    </alternativeName>
</protein>
<dbReference type="STRING" id="760011.Spico_0322"/>
<evidence type="ECO:0000259" key="12">
    <source>
        <dbReference type="PROSITE" id="PS50991"/>
    </source>
</evidence>
<dbReference type="UniPathway" id="UPA00048">
    <property type="reaction ID" value="UER00070"/>
</dbReference>
<comment type="catalytic activity">
    <reaction evidence="11">
        <text>3-methyl-2-oxobutanoate + acetyl-CoA + H2O = (2S)-2-isopropylmalate + CoA + H(+)</text>
        <dbReference type="Rhea" id="RHEA:21524"/>
        <dbReference type="ChEBI" id="CHEBI:1178"/>
        <dbReference type="ChEBI" id="CHEBI:11851"/>
        <dbReference type="ChEBI" id="CHEBI:15377"/>
        <dbReference type="ChEBI" id="CHEBI:15378"/>
        <dbReference type="ChEBI" id="CHEBI:57287"/>
        <dbReference type="ChEBI" id="CHEBI:57288"/>
        <dbReference type="EC" id="2.3.3.13"/>
    </reaction>
</comment>
<reference evidence="13 14" key="2">
    <citation type="journal article" date="2012" name="Stand. Genomic Sci.">
        <title>Complete genome sequence of the termite hindgut bacterium Spirochaeta coccoides type strain (SPN1(T)), reclassification in the genus Sphaerochaeta as Sphaerochaeta coccoides comb. nov. and emendations of the family Spirochaetaceae and the genus Sphaerochaeta.</title>
        <authorList>
            <person name="Abt B."/>
            <person name="Han C."/>
            <person name="Scheuner C."/>
            <person name="Lu M."/>
            <person name="Lapidus A."/>
            <person name="Nolan M."/>
            <person name="Lucas S."/>
            <person name="Hammon N."/>
            <person name="Deshpande S."/>
            <person name="Cheng J.F."/>
            <person name="Tapia R."/>
            <person name="Goodwin L.A."/>
            <person name="Pitluck S."/>
            <person name="Liolios K."/>
            <person name="Pagani I."/>
            <person name="Ivanova N."/>
            <person name="Mavromatis K."/>
            <person name="Mikhailova N."/>
            <person name="Huntemann M."/>
            <person name="Pati A."/>
            <person name="Chen A."/>
            <person name="Palaniappan K."/>
            <person name="Land M."/>
            <person name="Hauser L."/>
            <person name="Brambilla E.M."/>
            <person name="Rohde M."/>
            <person name="Spring S."/>
            <person name="Gronow S."/>
            <person name="Goker M."/>
            <person name="Woyke T."/>
            <person name="Bristow J."/>
            <person name="Eisen J.A."/>
            <person name="Markowitz V."/>
            <person name="Hugenholtz P."/>
            <person name="Kyrpides N.C."/>
            <person name="Klenk H.P."/>
            <person name="Detter J.C."/>
        </authorList>
    </citation>
    <scope>NUCLEOTIDE SEQUENCE [LARGE SCALE GENOMIC DNA]</scope>
    <source>
        <strain evidence="14">ATCC BAA-1237 / DSM 17374 / SPN1</strain>
    </source>
</reference>
<dbReference type="GO" id="GO:0030145">
    <property type="term" value="F:manganese ion binding"/>
    <property type="evidence" value="ECO:0007669"/>
    <property type="project" value="UniProtKB-UniRule"/>
</dbReference>
<dbReference type="PANTHER" id="PTHR10277">
    <property type="entry name" value="HOMOCITRATE SYNTHASE-RELATED"/>
    <property type="match status" value="1"/>
</dbReference>